<reference evidence="2" key="3">
    <citation type="submission" date="2018-07" db="EMBL/GenBank/DDBJ databases">
        <title>WGS assembly of Glycine max.</title>
        <authorList>
            <person name="Schmutz J."/>
            <person name="Cannon S."/>
            <person name="Schlueter J."/>
            <person name="Ma J."/>
            <person name="Mitros T."/>
            <person name="Nelson W."/>
            <person name="Hyten D."/>
            <person name="Song Q."/>
            <person name="Thelen J."/>
            <person name="Cheng J."/>
            <person name="Xu D."/>
            <person name="Hellsten U."/>
            <person name="May G."/>
            <person name="Yu Y."/>
            <person name="Sakurai T."/>
            <person name="Umezawa T."/>
            <person name="Bhattacharyya M."/>
            <person name="Sandhu D."/>
            <person name="Valliyodan B."/>
            <person name="Lindquist E."/>
            <person name="Peto M."/>
            <person name="Grant D."/>
            <person name="Shu S."/>
            <person name="Goodstein D."/>
            <person name="Barry K."/>
            <person name="Futrell-Griggs M."/>
            <person name="Abernathy B."/>
            <person name="Du J."/>
            <person name="Tian Z."/>
            <person name="Zhu L."/>
            <person name="Gill N."/>
            <person name="Joshi T."/>
            <person name="Libault M."/>
            <person name="Sethuraman A."/>
            <person name="Zhang X."/>
            <person name="Shinozaki K."/>
            <person name="Nguyen H."/>
            <person name="Wing R."/>
            <person name="Cregan P."/>
            <person name="Specht J."/>
            <person name="Grimwood J."/>
            <person name="Rokhsar D."/>
            <person name="Stacey G."/>
            <person name="Shoemaker R."/>
            <person name="Jackson S."/>
        </authorList>
    </citation>
    <scope>NUCLEOTIDE SEQUENCE</scope>
    <source>
        <tissue evidence="2">Callus</tissue>
    </source>
</reference>
<keyword evidence="1" id="KW-0812">Transmembrane</keyword>
<dbReference type="EMBL" id="CM000836">
    <property type="protein sequence ID" value="KRH65591.1"/>
    <property type="molecule type" value="Genomic_DNA"/>
</dbReference>
<name>K7KCV1_SOYBN</name>
<keyword evidence="1" id="KW-1133">Transmembrane helix</keyword>
<sequence length="97" mass="11149">MKLLKKQHRQALLLDNFLGVDGLAPGHSLHDRKPVTYALGKKFYHSLYFVFIAGVGLFIFLIFFLFCMDYWSILDSSLFFAVDCCGYVRALGTFWGK</sequence>
<dbReference type="OrthoDB" id="1743716at2759"/>
<dbReference type="Gramene" id="KRH65591">
    <property type="protein sequence ID" value="KRH65591"/>
    <property type="gene ID" value="GLYMA_03G048000"/>
</dbReference>
<evidence type="ECO:0000256" key="1">
    <source>
        <dbReference type="SAM" id="Phobius"/>
    </source>
</evidence>
<protein>
    <submittedName>
        <fullName evidence="2 3">Uncharacterized protein</fullName>
    </submittedName>
</protein>
<reference evidence="2 3" key="1">
    <citation type="journal article" date="2010" name="Nature">
        <title>Genome sequence of the palaeopolyploid soybean.</title>
        <authorList>
            <person name="Schmutz J."/>
            <person name="Cannon S.B."/>
            <person name="Schlueter J."/>
            <person name="Ma J."/>
            <person name="Mitros T."/>
            <person name="Nelson W."/>
            <person name="Hyten D.L."/>
            <person name="Song Q."/>
            <person name="Thelen J.J."/>
            <person name="Cheng J."/>
            <person name="Xu D."/>
            <person name="Hellsten U."/>
            <person name="May G.D."/>
            <person name="Yu Y."/>
            <person name="Sakurai T."/>
            <person name="Umezawa T."/>
            <person name="Bhattacharyya M.K."/>
            <person name="Sandhu D."/>
            <person name="Valliyodan B."/>
            <person name="Lindquist E."/>
            <person name="Peto M."/>
            <person name="Grant D."/>
            <person name="Shu S."/>
            <person name="Goodstein D."/>
            <person name="Barry K."/>
            <person name="Futrell-Griggs M."/>
            <person name="Abernathy B."/>
            <person name="Du J."/>
            <person name="Tian Z."/>
            <person name="Zhu L."/>
            <person name="Gill N."/>
            <person name="Joshi T."/>
            <person name="Libault M."/>
            <person name="Sethuraman A."/>
            <person name="Zhang X.-C."/>
            <person name="Shinozaki K."/>
            <person name="Nguyen H.T."/>
            <person name="Wing R.A."/>
            <person name="Cregan P."/>
            <person name="Specht J."/>
            <person name="Grimwood J."/>
            <person name="Rokhsar D."/>
            <person name="Stacey G."/>
            <person name="Shoemaker R.C."/>
            <person name="Jackson S.A."/>
        </authorList>
    </citation>
    <scope>NUCLEOTIDE SEQUENCE [LARGE SCALE GENOMIC DNA]</scope>
    <source>
        <strain evidence="3">cv. Williams 82</strain>
        <tissue evidence="2">Callus</tissue>
    </source>
</reference>
<accession>K7KCV1</accession>
<dbReference type="InParanoid" id="K7KCV1"/>
<dbReference type="Proteomes" id="UP000008827">
    <property type="component" value="Chromosome 3"/>
</dbReference>
<dbReference type="AlphaFoldDB" id="K7KCV1"/>
<evidence type="ECO:0000313" key="3">
    <source>
        <dbReference type="EnsemblPlants" id="KRH65591"/>
    </source>
</evidence>
<feature type="transmembrane region" description="Helical" evidence="1">
    <location>
        <begin position="47"/>
        <end position="71"/>
    </location>
</feature>
<dbReference type="STRING" id="3847.K7KCV1"/>
<gene>
    <name evidence="2" type="ORF">GLYMA_03G048000</name>
</gene>
<keyword evidence="4" id="KW-1185">Reference proteome</keyword>
<reference evidence="3" key="2">
    <citation type="submission" date="2018-02" db="UniProtKB">
        <authorList>
            <consortium name="EnsemblPlants"/>
        </authorList>
    </citation>
    <scope>IDENTIFICATION</scope>
    <source>
        <strain evidence="3">Williams 82</strain>
    </source>
</reference>
<evidence type="ECO:0000313" key="2">
    <source>
        <dbReference type="EMBL" id="KRH65591.1"/>
    </source>
</evidence>
<dbReference type="HOGENOM" id="CLU_2350856_0_0_1"/>
<keyword evidence="1" id="KW-0472">Membrane</keyword>
<proteinExistence type="predicted"/>
<evidence type="ECO:0000313" key="4">
    <source>
        <dbReference type="Proteomes" id="UP000008827"/>
    </source>
</evidence>
<dbReference type="PaxDb" id="3847-GLYMA03G05744.1"/>
<dbReference type="EnsemblPlants" id="KRH65591">
    <property type="protein sequence ID" value="KRH65591"/>
    <property type="gene ID" value="GLYMA_03G048000"/>
</dbReference>
<organism evidence="2">
    <name type="scientific">Glycine max</name>
    <name type="common">Soybean</name>
    <name type="synonym">Glycine hispida</name>
    <dbReference type="NCBI Taxonomy" id="3847"/>
    <lineage>
        <taxon>Eukaryota</taxon>
        <taxon>Viridiplantae</taxon>
        <taxon>Streptophyta</taxon>
        <taxon>Embryophyta</taxon>
        <taxon>Tracheophyta</taxon>
        <taxon>Spermatophyta</taxon>
        <taxon>Magnoliopsida</taxon>
        <taxon>eudicotyledons</taxon>
        <taxon>Gunneridae</taxon>
        <taxon>Pentapetalae</taxon>
        <taxon>rosids</taxon>
        <taxon>fabids</taxon>
        <taxon>Fabales</taxon>
        <taxon>Fabaceae</taxon>
        <taxon>Papilionoideae</taxon>
        <taxon>50 kb inversion clade</taxon>
        <taxon>NPAAA clade</taxon>
        <taxon>indigoferoid/millettioid clade</taxon>
        <taxon>Phaseoleae</taxon>
        <taxon>Glycine</taxon>
        <taxon>Glycine subgen. Soja</taxon>
    </lineage>
</organism>